<dbReference type="RefSeq" id="WP_118864190.1">
    <property type="nucleotide sequence ID" value="NZ_QWLV01000004.1"/>
</dbReference>
<dbReference type="Proteomes" id="UP000266693">
    <property type="component" value="Unassembled WGS sequence"/>
</dbReference>
<reference evidence="2 3" key="1">
    <citation type="submission" date="2018-08" db="EMBL/GenBank/DDBJ databases">
        <title>The multiple taxonomic identification of Sphingomonas gilva.</title>
        <authorList>
            <person name="Zhu D."/>
            <person name="Zheng S."/>
        </authorList>
    </citation>
    <scope>NUCLEOTIDE SEQUENCE [LARGE SCALE GENOMIC DNA]</scope>
    <source>
        <strain evidence="2 3">ZDH117</strain>
    </source>
</reference>
<organism evidence="2 3">
    <name type="scientific">Sphingomonas gilva</name>
    <dbReference type="NCBI Taxonomy" id="2305907"/>
    <lineage>
        <taxon>Bacteria</taxon>
        <taxon>Pseudomonadati</taxon>
        <taxon>Pseudomonadota</taxon>
        <taxon>Alphaproteobacteria</taxon>
        <taxon>Sphingomonadales</taxon>
        <taxon>Sphingomonadaceae</taxon>
        <taxon>Sphingomonas</taxon>
    </lineage>
</organism>
<dbReference type="OrthoDB" id="27473at2"/>
<keyword evidence="3" id="KW-1185">Reference proteome</keyword>
<evidence type="ECO:0000313" key="3">
    <source>
        <dbReference type="Proteomes" id="UP000266693"/>
    </source>
</evidence>
<protein>
    <recommendedName>
        <fullName evidence="1">DUF5615 domain-containing protein</fullName>
    </recommendedName>
</protein>
<name>A0A396RM24_9SPHN</name>
<dbReference type="AlphaFoldDB" id="A0A396RM24"/>
<accession>A0A396RM24</accession>
<feature type="domain" description="DUF5615" evidence="1">
    <location>
        <begin position="1"/>
        <end position="109"/>
    </location>
</feature>
<evidence type="ECO:0000259" key="1">
    <source>
        <dbReference type="Pfam" id="PF18480"/>
    </source>
</evidence>
<dbReference type="InterPro" id="IPR041049">
    <property type="entry name" value="DUF5615"/>
</dbReference>
<proteinExistence type="predicted"/>
<dbReference type="Pfam" id="PF18480">
    <property type="entry name" value="DUF5615"/>
    <property type="match status" value="1"/>
</dbReference>
<gene>
    <name evidence="2" type="ORF">D1610_10815</name>
</gene>
<evidence type="ECO:0000313" key="2">
    <source>
        <dbReference type="EMBL" id="RHW17444.1"/>
    </source>
</evidence>
<sequence length="141" mass="14901">MRLLIDMNLSPKWADFLEGAGYEATHWSKLGAPDATDPELMTFATSHGYVIITHDLFGAILAATQGMGPSVVQVRADDLDPAAIGPQIVAALHQAGQALTEGALVTVDPARSRITLLPINREISGNANAHTGELPASFNED</sequence>
<comment type="caution">
    <text evidence="2">The sequence shown here is derived from an EMBL/GenBank/DDBJ whole genome shotgun (WGS) entry which is preliminary data.</text>
</comment>
<dbReference type="EMBL" id="QWLV01000004">
    <property type="protein sequence ID" value="RHW17444.1"/>
    <property type="molecule type" value="Genomic_DNA"/>
</dbReference>